<dbReference type="Pfam" id="PF00078">
    <property type="entry name" value="RVT_1"/>
    <property type="match status" value="1"/>
</dbReference>
<dbReference type="InterPro" id="IPR043502">
    <property type="entry name" value="DNA/RNA_pol_sf"/>
</dbReference>
<dbReference type="PANTHER" id="PTHR12066:SF0">
    <property type="entry name" value="TELOMERASE REVERSE TRANSCRIPTASE"/>
    <property type="match status" value="1"/>
</dbReference>
<dbReference type="GO" id="GO:0046872">
    <property type="term" value="F:metal ion binding"/>
    <property type="evidence" value="ECO:0007669"/>
    <property type="project" value="UniProtKB-KW"/>
</dbReference>
<dbReference type="Proteomes" id="UP000504615">
    <property type="component" value="Unplaced"/>
</dbReference>
<reference evidence="4" key="1">
    <citation type="submission" date="2025-08" db="UniProtKB">
        <authorList>
            <consortium name="RefSeq"/>
        </authorList>
    </citation>
    <scope>IDENTIFICATION</scope>
</reference>
<comment type="subcellular location">
    <subcellularLocation>
        <location evidence="1">Nucleus</location>
    </subcellularLocation>
    <subcellularLocation>
        <location evidence="1">Chromosome</location>
        <location evidence="1">Telomere</location>
    </subcellularLocation>
</comment>
<keyword evidence="1" id="KW-0460">Magnesium</keyword>
<comment type="similarity">
    <text evidence="1">Belongs to the reverse transcriptase family. Telomerase subfamily.</text>
</comment>
<organism evidence="3 4">
    <name type="scientific">Pogonomyrmex barbatus</name>
    <name type="common">red harvester ant</name>
    <dbReference type="NCBI Taxonomy" id="144034"/>
    <lineage>
        <taxon>Eukaryota</taxon>
        <taxon>Metazoa</taxon>
        <taxon>Ecdysozoa</taxon>
        <taxon>Arthropoda</taxon>
        <taxon>Hexapoda</taxon>
        <taxon>Insecta</taxon>
        <taxon>Pterygota</taxon>
        <taxon>Neoptera</taxon>
        <taxon>Endopterygota</taxon>
        <taxon>Hymenoptera</taxon>
        <taxon>Apocrita</taxon>
        <taxon>Aculeata</taxon>
        <taxon>Formicoidea</taxon>
        <taxon>Formicidae</taxon>
        <taxon>Myrmicinae</taxon>
        <taxon>Pogonomyrmex</taxon>
    </lineage>
</organism>
<dbReference type="InterPro" id="IPR000477">
    <property type="entry name" value="RT_dom"/>
</dbReference>
<dbReference type="GO" id="GO:0000781">
    <property type="term" value="C:chromosome, telomeric region"/>
    <property type="evidence" value="ECO:0007669"/>
    <property type="project" value="UniProtKB-SubCell"/>
</dbReference>
<dbReference type="GO" id="GO:0007004">
    <property type="term" value="P:telomere maintenance via telomerase"/>
    <property type="evidence" value="ECO:0007669"/>
    <property type="project" value="TreeGrafter"/>
</dbReference>
<keyword evidence="1" id="KW-0539">Nucleus</keyword>
<keyword evidence="1" id="KW-0808">Transferase</keyword>
<keyword evidence="1" id="KW-0695">RNA-directed DNA polymerase</keyword>
<proteinExistence type="inferred from homology"/>
<dbReference type="RefSeq" id="XP_025075845.1">
    <property type="nucleotide sequence ID" value="XM_025220060.1"/>
</dbReference>
<dbReference type="InterPro" id="IPR043128">
    <property type="entry name" value="Rev_trsase/Diguanyl_cyclase"/>
</dbReference>
<name>A0A8N1SAJ4_9HYME</name>
<keyword evidence="1" id="KW-0479">Metal-binding</keyword>
<evidence type="ECO:0000313" key="4">
    <source>
        <dbReference type="RefSeq" id="XP_025075845.1"/>
    </source>
</evidence>
<sequence length="142" mass="16693">MKSVVIPMQIKKPKLVRTKILMNKLYKLIYQQKVKFNNQVYSIRRGVPQGIRISSILSDIYYQHMINEKFAEYANNGLFDAIYVDDIIYITESDHYAKMFLEKIRNGIPEYNVTFNPDKIQSKTNPSKGPIKIKFLKQIITL</sequence>
<dbReference type="GO" id="GO:0000333">
    <property type="term" value="C:telomerase catalytic core complex"/>
    <property type="evidence" value="ECO:0007669"/>
    <property type="project" value="TreeGrafter"/>
</dbReference>
<feature type="domain" description="Reverse transcriptase" evidence="2">
    <location>
        <begin position="1"/>
        <end position="140"/>
    </location>
</feature>
<dbReference type="GeneID" id="105433991"/>
<comment type="function">
    <text evidence="1">Telomerase is a ribonucleoprotein enzyme essential for the replication of chromosome termini in most eukaryotes. It elongates telomeres. It is a reverse transcriptase that adds simple sequence repeats to chromosome ends by copying a template sequence within the RNA component of the enzyme.</text>
</comment>
<dbReference type="GO" id="GO:0042162">
    <property type="term" value="F:telomeric DNA binding"/>
    <property type="evidence" value="ECO:0007669"/>
    <property type="project" value="TreeGrafter"/>
</dbReference>
<dbReference type="GO" id="GO:0070034">
    <property type="term" value="F:telomerase RNA binding"/>
    <property type="evidence" value="ECO:0007669"/>
    <property type="project" value="TreeGrafter"/>
</dbReference>
<dbReference type="CDD" id="cd01648">
    <property type="entry name" value="TERT"/>
    <property type="match status" value="1"/>
</dbReference>
<dbReference type="SUPFAM" id="SSF56672">
    <property type="entry name" value="DNA/RNA polymerases"/>
    <property type="match status" value="1"/>
</dbReference>
<evidence type="ECO:0000313" key="3">
    <source>
        <dbReference type="Proteomes" id="UP000504615"/>
    </source>
</evidence>
<dbReference type="InterPro" id="IPR003545">
    <property type="entry name" value="Telomerase_RT"/>
</dbReference>
<keyword evidence="1" id="KW-0779">Telomere</keyword>
<dbReference type="OrthoDB" id="289721at2759"/>
<keyword evidence="1" id="KW-0158">Chromosome</keyword>
<dbReference type="CTD" id="7015"/>
<comment type="catalytic activity">
    <reaction evidence="1">
        <text>DNA(n) + a 2'-deoxyribonucleoside 5'-triphosphate = DNA(n+1) + diphosphate</text>
        <dbReference type="Rhea" id="RHEA:22508"/>
        <dbReference type="Rhea" id="RHEA-COMP:17339"/>
        <dbReference type="Rhea" id="RHEA-COMP:17340"/>
        <dbReference type="ChEBI" id="CHEBI:33019"/>
        <dbReference type="ChEBI" id="CHEBI:61560"/>
        <dbReference type="ChEBI" id="CHEBI:173112"/>
        <dbReference type="EC" id="2.7.7.49"/>
    </reaction>
</comment>
<keyword evidence="1" id="KW-0548">Nucleotidyltransferase</keyword>
<dbReference type="Gene3D" id="3.30.70.270">
    <property type="match status" value="1"/>
</dbReference>
<keyword evidence="3" id="KW-1185">Reference proteome</keyword>
<protein>
    <recommendedName>
        <fullName evidence="1">Telomerase reverse transcriptase</fullName>
        <ecNumber evidence="1">2.7.7.49</ecNumber>
    </recommendedName>
    <alternativeName>
        <fullName evidence="1">Telomerase catalytic subunit</fullName>
    </alternativeName>
</protein>
<dbReference type="PANTHER" id="PTHR12066">
    <property type="entry name" value="TELOMERASE REVERSE TRANSCRIPTASE"/>
    <property type="match status" value="1"/>
</dbReference>
<dbReference type="EC" id="2.7.7.49" evidence="1"/>
<dbReference type="PROSITE" id="PS50878">
    <property type="entry name" value="RT_POL"/>
    <property type="match status" value="1"/>
</dbReference>
<accession>A0A8N1SAJ4</accession>
<evidence type="ECO:0000259" key="2">
    <source>
        <dbReference type="PROSITE" id="PS50878"/>
    </source>
</evidence>
<gene>
    <name evidence="4" type="primary">LOC105433991</name>
</gene>
<evidence type="ECO:0000256" key="1">
    <source>
        <dbReference type="RuleBase" id="RU365061"/>
    </source>
</evidence>
<dbReference type="GO" id="GO:0003720">
    <property type="term" value="F:telomerase activity"/>
    <property type="evidence" value="ECO:0007669"/>
    <property type="project" value="InterPro"/>
</dbReference>
<dbReference type="AlphaFoldDB" id="A0A8N1SAJ4"/>